<dbReference type="Gene3D" id="3.30.160.60">
    <property type="entry name" value="Classic Zinc Finger"/>
    <property type="match status" value="1"/>
</dbReference>
<dbReference type="SMART" id="SM00589">
    <property type="entry name" value="PRY"/>
    <property type="match status" value="1"/>
</dbReference>
<evidence type="ECO:0000256" key="17">
    <source>
        <dbReference type="ARBA" id="ARBA00023242"/>
    </source>
</evidence>
<evidence type="ECO:0000256" key="20">
    <source>
        <dbReference type="ARBA" id="ARBA00075969"/>
    </source>
</evidence>
<dbReference type="GO" id="GO:0043124">
    <property type="term" value="P:negative regulation of canonical NF-kappaB signal transduction"/>
    <property type="evidence" value="ECO:0007669"/>
    <property type="project" value="Ensembl"/>
</dbReference>
<evidence type="ECO:0000313" key="27">
    <source>
        <dbReference type="Ensembl" id="ENSOANP00000012445.2"/>
    </source>
</evidence>
<dbReference type="InterPro" id="IPR003879">
    <property type="entry name" value="Butyrophylin_SPRY"/>
</dbReference>
<evidence type="ECO:0000313" key="28">
    <source>
        <dbReference type="Proteomes" id="UP000002279"/>
    </source>
</evidence>
<name>F6XZR6_ORNAN</name>
<evidence type="ECO:0000256" key="7">
    <source>
        <dbReference type="ARBA" id="ARBA00022490"/>
    </source>
</evidence>
<dbReference type="GO" id="GO:0006915">
    <property type="term" value="P:apoptotic process"/>
    <property type="evidence" value="ECO:0007669"/>
    <property type="project" value="UniProtKB-KW"/>
</dbReference>
<evidence type="ECO:0000256" key="18">
    <source>
        <dbReference type="ARBA" id="ARBA00056591"/>
    </source>
</evidence>
<evidence type="ECO:0000256" key="19">
    <source>
        <dbReference type="ARBA" id="ARBA00073070"/>
    </source>
</evidence>
<dbReference type="GO" id="GO:0007095">
    <property type="term" value="P:mitotic G2 DNA damage checkpoint signaling"/>
    <property type="evidence" value="ECO:0007669"/>
    <property type="project" value="Ensembl"/>
</dbReference>
<reference evidence="27 28" key="1">
    <citation type="journal article" date="2008" name="Nature">
        <title>Genome analysis of the platypus reveals unique signatures of evolution.</title>
        <authorList>
            <person name="Warren W.C."/>
            <person name="Hillier L.W."/>
            <person name="Marshall Graves J.A."/>
            <person name="Birney E."/>
            <person name="Ponting C.P."/>
            <person name="Grutzner F."/>
            <person name="Belov K."/>
            <person name="Miller W."/>
            <person name="Clarke L."/>
            <person name="Chinwalla A.T."/>
            <person name="Yang S.P."/>
            <person name="Heger A."/>
            <person name="Locke D.P."/>
            <person name="Miethke P."/>
            <person name="Waters P.D."/>
            <person name="Veyrunes F."/>
            <person name="Fulton L."/>
            <person name="Fulton B."/>
            <person name="Graves T."/>
            <person name="Wallis J."/>
            <person name="Puente X.S."/>
            <person name="Lopez-Otin C."/>
            <person name="Ordonez G.R."/>
            <person name="Eichler E.E."/>
            <person name="Chen L."/>
            <person name="Cheng Z."/>
            <person name="Deakin J.E."/>
            <person name="Alsop A."/>
            <person name="Thompson K."/>
            <person name="Kirby P."/>
            <person name="Papenfuss A.T."/>
            <person name="Wakefield M.J."/>
            <person name="Olender T."/>
            <person name="Lancet D."/>
            <person name="Huttley G.A."/>
            <person name="Smit A.F."/>
            <person name="Pask A."/>
            <person name="Temple-Smith P."/>
            <person name="Batzer M.A."/>
            <person name="Walker J.A."/>
            <person name="Konkel M.K."/>
            <person name="Harris R.S."/>
            <person name="Whittington C.M."/>
            <person name="Wong E.S."/>
            <person name="Gemmell N.J."/>
            <person name="Buschiazzo E."/>
            <person name="Vargas Jentzsch I.M."/>
            <person name="Merkel A."/>
            <person name="Schmitz J."/>
            <person name="Zemann A."/>
            <person name="Churakov G."/>
            <person name="Kriegs J.O."/>
            <person name="Brosius J."/>
            <person name="Murchison E.P."/>
            <person name="Sachidanandam R."/>
            <person name="Smith C."/>
            <person name="Hannon G.J."/>
            <person name="Tsend-Ayush E."/>
            <person name="McMillan D."/>
            <person name="Attenborough R."/>
            <person name="Rens W."/>
            <person name="Ferguson-Smith M."/>
            <person name="Lefevre C.M."/>
            <person name="Sharp J.A."/>
            <person name="Nicholas K.R."/>
            <person name="Ray D.A."/>
            <person name="Kube M."/>
            <person name="Reinhardt R."/>
            <person name="Pringle T.H."/>
            <person name="Taylor J."/>
            <person name="Jones R.C."/>
            <person name="Nixon B."/>
            <person name="Dacheux J.L."/>
            <person name="Niwa H."/>
            <person name="Sekita Y."/>
            <person name="Huang X."/>
            <person name="Stark A."/>
            <person name="Kheradpour P."/>
            <person name="Kellis M."/>
            <person name="Flicek P."/>
            <person name="Chen Y."/>
            <person name="Webber C."/>
            <person name="Hardison R."/>
            <person name="Nelson J."/>
            <person name="Hallsworth-Pepin K."/>
            <person name="Delehaunty K."/>
            <person name="Markovic C."/>
            <person name="Minx P."/>
            <person name="Feng Y."/>
            <person name="Kremitzki C."/>
            <person name="Mitreva M."/>
            <person name="Glasscock J."/>
            <person name="Wylie T."/>
            <person name="Wohldmann P."/>
            <person name="Thiru P."/>
            <person name="Nhan M.N."/>
            <person name="Pohl C.S."/>
            <person name="Smith S.M."/>
            <person name="Hou S."/>
            <person name="Nefedov M."/>
            <person name="de Jong P.J."/>
            <person name="Renfree M.B."/>
            <person name="Mardis E.R."/>
            <person name="Wilson R.K."/>
        </authorList>
    </citation>
    <scope>NUCLEOTIDE SEQUENCE [LARGE SCALE GENOMIC DNA]</scope>
    <source>
        <strain evidence="27 28">Glennie</strain>
    </source>
</reference>
<evidence type="ECO:0000256" key="21">
    <source>
        <dbReference type="ARBA" id="ARBA00076812"/>
    </source>
</evidence>
<dbReference type="GO" id="GO:0005739">
    <property type="term" value="C:mitochondrion"/>
    <property type="evidence" value="ECO:0007669"/>
    <property type="project" value="UniProtKB-SubCell"/>
</dbReference>
<dbReference type="PRINTS" id="PR01407">
    <property type="entry name" value="BUTYPHLNCDUF"/>
</dbReference>
<keyword evidence="17" id="KW-0539">Nucleus</keyword>
<dbReference type="Gene3D" id="2.60.120.920">
    <property type="match status" value="1"/>
</dbReference>
<dbReference type="GO" id="GO:2001235">
    <property type="term" value="P:positive regulation of apoptotic signaling pathway"/>
    <property type="evidence" value="ECO:0007669"/>
    <property type="project" value="Ensembl"/>
</dbReference>
<dbReference type="InterPro" id="IPR050143">
    <property type="entry name" value="TRIM/RBCC"/>
</dbReference>
<dbReference type="OMA" id="HFALKKM"/>
<dbReference type="GeneTree" id="ENSGT00940000154126"/>
<keyword evidence="7" id="KW-0963">Cytoplasm</keyword>
<dbReference type="GO" id="GO:0032435">
    <property type="term" value="P:negative regulation of proteasomal ubiquitin-dependent protein catabolic process"/>
    <property type="evidence" value="ECO:0007669"/>
    <property type="project" value="Ensembl"/>
</dbReference>
<dbReference type="STRING" id="9258.ENSOANP00000012445"/>
<dbReference type="FunCoup" id="F6XZR6">
    <property type="interactions" value="2174"/>
</dbReference>
<evidence type="ECO:0000256" key="4">
    <source>
        <dbReference type="ARBA" id="ARBA00004514"/>
    </source>
</evidence>
<dbReference type="GO" id="GO:0045087">
    <property type="term" value="P:innate immune response"/>
    <property type="evidence" value="ECO:0000318"/>
    <property type="project" value="GO_Central"/>
</dbReference>
<dbReference type="GO" id="GO:0061630">
    <property type="term" value="F:ubiquitin protein ligase activity"/>
    <property type="evidence" value="ECO:0000318"/>
    <property type="project" value="GO_Central"/>
</dbReference>
<dbReference type="InterPro" id="IPR043136">
    <property type="entry name" value="B30.2/SPRY_sf"/>
</dbReference>
<reference evidence="27" key="2">
    <citation type="submission" date="2025-08" db="UniProtKB">
        <authorList>
            <consortium name="Ensembl"/>
        </authorList>
    </citation>
    <scope>IDENTIFICATION</scope>
    <source>
        <strain evidence="27">Glennie</strain>
    </source>
</reference>
<evidence type="ECO:0000256" key="14">
    <source>
        <dbReference type="ARBA" id="ARBA00022843"/>
    </source>
</evidence>
<keyword evidence="10" id="KW-0479">Metal-binding</keyword>
<organism evidence="27 28">
    <name type="scientific">Ornithorhynchus anatinus</name>
    <name type="common">Duckbill platypus</name>
    <dbReference type="NCBI Taxonomy" id="9258"/>
    <lineage>
        <taxon>Eukaryota</taxon>
        <taxon>Metazoa</taxon>
        <taxon>Chordata</taxon>
        <taxon>Craniata</taxon>
        <taxon>Vertebrata</taxon>
        <taxon>Euteleostomi</taxon>
        <taxon>Mammalia</taxon>
        <taxon>Monotremata</taxon>
        <taxon>Ornithorhynchidae</taxon>
        <taxon>Ornithorhynchus</taxon>
    </lineage>
</organism>
<feature type="coiled-coil region" evidence="23">
    <location>
        <begin position="190"/>
        <end position="225"/>
    </location>
</feature>
<dbReference type="Bgee" id="ENSOANG00000007812">
    <property type="expression patterns" value="Expressed in testis and 6 other cell types or tissues"/>
</dbReference>
<dbReference type="HOGENOM" id="CLU_013137_0_3_1"/>
<proteinExistence type="predicted"/>
<keyword evidence="14" id="KW-0832">Ubl conjugation</keyword>
<dbReference type="CDD" id="cd13745">
    <property type="entry name" value="SPRY_PRY_TRIM39"/>
    <property type="match status" value="1"/>
</dbReference>
<evidence type="ECO:0000256" key="23">
    <source>
        <dbReference type="SAM" id="Coils"/>
    </source>
</evidence>
<dbReference type="CDD" id="cd16594">
    <property type="entry name" value="RING-HC_TRIM7-like_C-IV"/>
    <property type="match status" value="1"/>
</dbReference>
<dbReference type="Pfam" id="PF00643">
    <property type="entry name" value="zf-B_box"/>
    <property type="match status" value="1"/>
</dbReference>
<keyword evidence="13" id="KW-0862">Zinc</keyword>
<comment type="catalytic activity">
    <reaction evidence="1">
        <text>S-ubiquitinyl-[E2 ubiquitin-conjugating enzyme]-L-cysteine + [acceptor protein]-L-lysine = [E2 ubiquitin-conjugating enzyme]-L-cysteine + N(6)-ubiquitinyl-[acceptor protein]-L-lysine.</text>
        <dbReference type="EC" id="2.3.2.27"/>
    </reaction>
</comment>
<evidence type="ECO:0000256" key="6">
    <source>
        <dbReference type="ARBA" id="ARBA00012483"/>
    </source>
</evidence>
<reference evidence="27" key="3">
    <citation type="submission" date="2025-09" db="UniProtKB">
        <authorList>
            <consortium name="Ensembl"/>
        </authorList>
    </citation>
    <scope>IDENTIFICATION</scope>
    <source>
        <strain evidence="27">Glennie</strain>
    </source>
</reference>
<evidence type="ECO:0000259" key="24">
    <source>
        <dbReference type="PROSITE" id="PS50089"/>
    </source>
</evidence>
<evidence type="ECO:0000259" key="25">
    <source>
        <dbReference type="PROSITE" id="PS50119"/>
    </source>
</evidence>
<dbReference type="Pfam" id="PF00622">
    <property type="entry name" value="SPRY"/>
    <property type="match status" value="1"/>
</dbReference>
<dbReference type="GO" id="GO:0010468">
    <property type="term" value="P:regulation of gene expression"/>
    <property type="evidence" value="ECO:0000318"/>
    <property type="project" value="GO_Central"/>
</dbReference>
<evidence type="ECO:0000256" key="1">
    <source>
        <dbReference type="ARBA" id="ARBA00000900"/>
    </source>
</evidence>
<dbReference type="GO" id="GO:0050821">
    <property type="term" value="P:protein stabilization"/>
    <property type="evidence" value="ECO:0007669"/>
    <property type="project" value="Ensembl"/>
</dbReference>
<dbReference type="Pfam" id="PF15227">
    <property type="entry name" value="zf-C3HC4_4"/>
    <property type="match status" value="1"/>
</dbReference>
<comment type="pathway">
    <text evidence="5">Protein modification; protein ubiquitination.</text>
</comment>
<dbReference type="AlphaFoldDB" id="F6XZR6"/>
<dbReference type="PANTHER" id="PTHR24103">
    <property type="entry name" value="E3 UBIQUITIN-PROTEIN LIGASE TRIM"/>
    <property type="match status" value="1"/>
</dbReference>
<dbReference type="InterPro" id="IPR001841">
    <property type="entry name" value="Znf_RING"/>
</dbReference>
<dbReference type="InterPro" id="IPR003877">
    <property type="entry name" value="SPRY_dom"/>
</dbReference>
<evidence type="ECO:0000256" key="22">
    <source>
        <dbReference type="PROSITE-ProRule" id="PRU00024"/>
    </source>
</evidence>
<dbReference type="SUPFAM" id="SSF57845">
    <property type="entry name" value="B-box zinc-binding domain"/>
    <property type="match status" value="1"/>
</dbReference>
<feature type="domain" description="B30.2/SPRY" evidence="26">
    <location>
        <begin position="276"/>
        <end position="469"/>
    </location>
</feature>
<dbReference type="EC" id="2.3.2.27" evidence="6"/>
<dbReference type="FunFam" id="2.60.120.920:FF:000004">
    <property type="entry name" value="Butyrophilin subfamily 1 member A1"/>
    <property type="match status" value="1"/>
</dbReference>
<evidence type="ECO:0000256" key="13">
    <source>
        <dbReference type="ARBA" id="ARBA00022833"/>
    </source>
</evidence>
<evidence type="ECO:0000256" key="5">
    <source>
        <dbReference type="ARBA" id="ARBA00004906"/>
    </source>
</evidence>
<dbReference type="GO" id="GO:0005737">
    <property type="term" value="C:cytoplasm"/>
    <property type="evidence" value="ECO:0000318"/>
    <property type="project" value="GO_Central"/>
</dbReference>
<evidence type="ECO:0000256" key="12">
    <source>
        <dbReference type="ARBA" id="ARBA00022786"/>
    </source>
</evidence>
<feature type="domain" description="RING-type" evidence="24">
    <location>
        <begin position="16"/>
        <end position="57"/>
    </location>
</feature>
<dbReference type="SMART" id="SM00449">
    <property type="entry name" value="SPRY"/>
    <property type="match status" value="1"/>
</dbReference>
<keyword evidence="12" id="KW-0833">Ubl conjugation pathway</keyword>
<dbReference type="SMART" id="SM00336">
    <property type="entry name" value="BBOX"/>
    <property type="match status" value="1"/>
</dbReference>
<dbReference type="Ensembl" id="ENSOANT00000012447.2">
    <property type="protein sequence ID" value="ENSOANP00000012445.2"/>
    <property type="gene ID" value="ENSOANG00000007812.2"/>
</dbReference>
<dbReference type="SUPFAM" id="SSF49899">
    <property type="entry name" value="Concanavalin A-like lectins/glucanases"/>
    <property type="match status" value="1"/>
</dbReference>
<protein>
    <recommendedName>
        <fullName evidence="19">E3 ubiquitin-protein ligase TRIM39</fullName>
        <ecNumber evidence="6">2.3.2.27</ecNumber>
    </recommendedName>
    <alternativeName>
        <fullName evidence="20">RING-type E3 ubiquitin transferase TRIM39</fullName>
    </alternativeName>
    <alternativeName>
        <fullName evidence="21">Tripartite motif-containing protein 39</fullName>
    </alternativeName>
</protein>
<dbReference type="Proteomes" id="UP000002279">
    <property type="component" value="Chromosome 12"/>
</dbReference>
<dbReference type="InterPro" id="IPR000315">
    <property type="entry name" value="Znf_B-box"/>
</dbReference>
<keyword evidence="16" id="KW-0496">Mitochondrion</keyword>
<dbReference type="FunFam" id="3.30.40.10:FF:000171">
    <property type="entry name" value="E3 ubiquitin-protein ligase TRIM39"/>
    <property type="match status" value="1"/>
</dbReference>
<dbReference type="InterPro" id="IPR006574">
    <property type="entry name" value="PRY"/>
</dbReference>
<dbReference type="GO" id="GO:0005634">
    <property type="term" value="C:nucleus"/>
    <property type="evidence" value="ECO:0007669"/>
    <property type="project" value="UniProtKB-SubCell"/>
</dbReference>
<dbReference type="GO" id="GO:0042802">
    <property type="term" value="F:identical protein binding"/>
    <property type="evidence" value="ECO:0007669"/>
    <property type="project" value="Ensembl"/>
</dbReference>
<dbReference type="GO" id="GO:0008270">
    <property type="term" value="F:zinc ion binding"/>
    <property type="evidence" value="ECO:0007669"/>
    <property type="project" value="UniProtKB-KW"/>
</dbReference>
<dbReference type="Pfam" id="PF13765">
    <property type="entry name" value="PRY"/>
    <property type="match status" value="1"/>
</dbReference>
<evidence type="ECO:0000256" key="9">
    <source>
        <dbReference type="ARBA" id="ARBA00022703"/>
    </source>
</evidence>
<dbReference type="GO" id="GO:1902806">
    <property type="term" value="P:regulation of cell cycle G1/S phase transition"/>
    <property type="evidence" value="ECO:0007669"/>
    <property type="project" value="Ensembl"/>
</dbReference>
<keyword evidence="9" id="KW-0053">Apoptosis</keyword>
<keyword evidence="8" id="KW-0808">Transferase</keyword>
<dbReference type="PROSITE" id="PS50119">
    <property type="entry name" value="ZF_BBOX"/>
    <property type="match status" value="1"/>
</dbReference>
<dbReference type="SMART" id="SM00184">
    <property type="entry name" value="RING"/>
    <property type="match status" value="1"/>
</dbReference>
<keyword evidence="15 23" id="KW-0175">Coiled coil</keyword>
<evidence type="ECO:0000256" key="2">
    <source>
        <dbReference type="ARBA" id="ARBA00004123"/>
    </source>
</evidence>
<dbReference type="PROSITE" id="PS50089">
    <property type="entry name" value="ZF_RING_2"/>
    <property type="match status" value="1"/>
</dbReference>
<dbReference type="InterPro" id="IPR017907">
    <property type="entry name" value="Znf_RING_CS"/>
</dbReference>
<evidence type="ECO:0000256" key="15">
    <source>
        <dbReference type="ARBA" id="ARBA00023054"/>
    </source>
</evidence>
<dbReference type="InParanoid" id="F6XZR6"/>
<evidence type="ECO:0000256" key="3">
    <source>
        <dbReference type="ARBA" id="ARBA00004173"/>
    </source>
</evidence>
<gene>
    <name evidence="27" type="primary">TRIM39</name>
    <name evidence="27" type="synonym">LOC103164661</name>
</gene>
<evidence type="ECO:0000256" key="11">
    <source>
        <dbReference type="ARBA" id="ARBA00022771"/>
    </source>
</evidence>
<dbReference type="InterPro" id="IPR035033">
    <property type="entry name" value="PRY/SPRY_TRIM39"/>
</dbReference>
<sequence>MATASALESLQVEASCSICLDYLNDPVTIDCGHNFCRSCIARCWEDQEAHFPCPVCRRRFQLRNFRTNRQLGNVAEIARQLETKRSKRKRREETVCEKHHRALSLFCEKDQEVVCLVCRISCDHRDHSVRPVDRAAPAQKKRLRSYLGPLRRQVEDVRKFISSEQRKPGALRDKVEGRRQKLASEFEKLHQFLNEEQQAVLRRLEDEEKEILQKLNENVTKLSDHGSSLNKLISEIEERSQQSAVELLKGIKSTLSRCENIKIPAAVSIELKKDTCSFPLQHFALKKMIRKFKADVTLDPETAHPNLILSEDRKSVRFGDTKQDLPDNPERFTYYPFVLGSEGFASGRHYWEVEVGDKTQWTLGVCRESVTRKGKITPSPEGGYWRLRLWNRDVYAALTSNPTPLLLRVKPRRIGIFLDYELGEVSFYNMNDRSHIYTFTETFTEKLRPFFYPGVHSTPLIIRPCMENVRKPTEEQHCKLNSRKSSQKSLRLCSLGRCNLKLLKSLQLVGSVSPFKIIVFLL</sequence>
<dbReference type="PROSITE" id="PS00518">
    <property type="entry name" value="ZF_RING_1"/>
    <property type="match status" value="1"/>
</dbReference>
<comment type="subcellular location">
    <subcellularLocation>
        <location evidence="4">Cytoplasm</location>
        <location evidence="4">Cytosol</location>
    </subcellularLocation>
    <subcellularLocation>
        <location evidence="3">Mitochondrion</location>
    </subcellularLocation>
    <subcellularLocation>
        <location evidence="2">Nucleus</location>
    </subcellularLocation>
</comment>
<feature type="domain" description="B box-type" evidence="25">
    <location>
        <begin position="91"/>
        <end position="132"/>
    </location>
</feature>
<dbReference type="GO" id="GO:0005829">
    <property type="term" value="C:cytosol"/>
    <property type="evidence" value="ECO:0007669"/>
    <property type="project" value="UniProtKB-SubCell"/>
</dbReference>
<evidence type="ECO:0000256" key="16">
    <source>
        <dbReference type="ARBA" id="ARBA00023128"/>
    </source>
</evidence>
<dbReference type="InterPro" id="IPR001870">
    <property type="entry name" value="B30.2/SPRY"/>
</dbReference>
<dbReference type="PROSITE" id="PS50188">
    <property type="entry name" value="B302_SPRY"/>
    <property type="match status" value="1"/>
</dbReference>
<evidence type="ECO:0000259" key="26">
    <source>
        <dbReference type="PROSITE" id="PS50188"/>
    </source>
</evidence>
<dbReference type="eggNOG" id="KOG2177">
    <property type="taxonomic scope" value="Eukaryota"/>
</dbReference>
<dbReference type="InterPro" id="IPR013320">
    <property type="entry name" value="ConA-like_dom_sf"/>
</dbReference>
<dbReference type="InterPro" id="IPR013083">
    <property type="entry name" value="Znf_RING/FYVE/PHD"/>
</dbReference>
<evidence type="ECO:0000256" key="10">
    <source>
        <dbReference type="ARBA" id="ARBA00022723"/>
    </source>
</evidence>
<accession>F6XZR6</accession>
<comment type="function">
    <text evidence="18">E3 ubiquitin-protein ligase. May facilitate apoptosis by inhibiting APC/C-Cdh1-mediated poly-ubiquitination and subsequent proteasome-mediated degradation of the pro-apoptotic protein MOAP1. Regulates the G1/S transition of the cell cycle and DNA damage-induced G2 arrest by stabilizing CDKN1A/p21. Positively regulates CDKN1A/p21 stability by competing with DTL for CDKN1A/p21 binding, therefore disrupting DCX(DTL) E3 ubiquitin ligase complex-mediated CDKN1A/p21 ubiquitination and degradation.</text>
</comment>
<dbReference type="Gene3D" id="3.30.40.10">
    <property type="entry name" value="Zinc/RING finger domain, C3HC4 (zinc finger)"/>
    <property type="match status" value="1"/>
</dbReference>
<keyword evidence="11 22" id="KW-0863">Zinc-finger</keyword>
<keyword evidence="28" id="KW-1185">Reference proteome</keyword>
<dbReference type="SUPFAM" id="SSF57850">
    <property type="entry name" value="RING/U-box"/>
    <property type="match status" value="1"/>
</dbReference>
<evidence type="ECO:0000256" key="8">
    <source>
        <dbReference type="ARBA" id="ARBA00022679"/>
    </source>
</evidence>